<evidence type="ECO:0000313" key="9">
    <source>
        <dbReference type="Proteomes" id="UP000479335"/>
    </source>
</evidence>
<evidence type="ECO:0000256" key="4">
    <source>
        <dbReference type="ARBA" id="ARBA00023172"/>
    </source>
</evidence>
<gene>
    <name evidence="8" type="ORF">GTP46_11505</name>
</gene>
<dbReference type="RefSeq" id="WP_161006764.1">
    <property type="nucleotide sequence ID" value="NZ_WWCN01000006.1"/>
</dbReference>
<reference evidence="8 9" key="1">
    <citation type="submission" date="2019-12" db="EMBL/GenBank/DDBJ databases">
        <title>Novel species isolated from a subtropical stream in China.</title>
        <authorList>
            <person name="Lu H."/>
        </authorList>
    </citation>
    <scope>NUCLEOTIDE SEQUENCE [LARGE SCALE GENOMIC DNA]</scope>
    <source>
        <strain evidence="8 9">FT135W</strain>
    </source>
</reference>
<evidence type="ECO:0000259" key="7">
    <source>
        <dbReference type="PROSITE" id="PS51900"/>
    </source>
</evidence>
<dbReference type="CDD" id="cd00397">
    <property type="entry name" value="DNA_BRE_C"/>
    <property type="match status" value="1"/>
</dbReference>
<name>A0A6L8KBP1_9BURK</name>
<dbReference type="InterPro" id="IPR044068">
    <property type="entry name" value="CB"/>
</dbReference>
<dbReference type="PROSITE" id="PS51900">
    <property type="entry name" value="CB"/>
    <property type="match status" value="1"/>
</dbReference>
<dbReference type="InterPro" id="IPR050808">
    <property type="entry name" value="Phage_Integrase"/>
</dbReference>
<evidence type="ECO:0000256" key="3">
    <source>
        <dbReference type="ARBA" id="ARBA00023125"/>
    </source>
</evidence>
<dbReference type="InterPro" id="IPR010998">
    <property type="entry name" value="Integrase_recombinase_N"/>
</dbReference>
<feature type="domain" description="Core-binding (CB)" evidence="7">
    <location>
        <begin position="53"/>
        <end position="144"/>
    </location>
</feature>
<dbReference type="InterPro" id="IPR013762">
    <property type="entry name" value="Integrase-like_cat_sf"/>
</dbReference>
<organism evidence="8 9">
    <name type="scientific">Duganella flavida</name>
    <dbReference type="NCBI Taxonomy" id="2692175"/>
    <lineage>
        <taxon>Bacteria</taxon>
        <taxon>Pseudomonadati</taxon>
        <taxon>Pseudomonadota</taxon>
        <taxon>Betaproteobacteria</taxon>
        <taxon>Burkholderiales</taxon>
        <taxon>Oxalobacteraceae</taxon>
        <taxon>Telluria group</taxon>
        <taxon>Duganella</taxon>
    </lineage>
</organism>
<dbReference type="PANTHER" id="PTHR30629">
    <property type="entry name" value="PROPHAGE INTEGRASE"/>
    <property type="match status" value="1"/>
</dbReference>
<dbReference type="InterPro" id="IPR011010">
    <property type="entry name" value="DNA_brk_join_enz"/>
</dbReference>
<keyword evidence="2" id="KW-0229">DNA integration</keyword>
<dbReference type="Proteomes" id="UP000479335">
    <property type="component" value="Unassembled WGS sequence"/>
</dbReference>
<evidence type="ECO:0000256" key="5">
    <source>
        <dbReference type="PROSITE-ProRule" id="PRU01248"/>
    </source>
</evidence>
<dbReference type="PROSITE" id="PS51898">
    <property type="entry name" value="TYR_RECOMBINASE"/>
    <property type="match status" value="1"/>
</dbReference>
<feature type="domain" description="Tyr recombinase" evidence="6">
    <location>
        <begin position="164"/>
        <end position="354"/>
    </location>
</feature>
<evidence type="ECO:0000256" key="2">
    <source>
        <dbReference type="ARBA" id="ARBA00022908"/>
    </source>
</evidence>
<protein>
    <submittedName>
        <fullName evidence="8">Tyrosine-type recombinase/integrase</fullName>
    </submittedName>
</protein>
<dbReference type="SUPFAM" id="SSF56349">
    <property type="entry name" value="DNA breaking-rejoining enzymes"/>
    <property type="match status" value="1"/>
</dbReference>
<comment type="caution">
    <text evidence="8">The sequence shown here is derived from an EMBL/GenBank/DDBJ whole genome shotgun (WGS) entry which is preliminary data.</text>
</comment>
<dbReference type="GO" id="GO:0015074">
    <property type="term" value="P:DNA integration"/>
    <property type="evidence" value="ECO:0007669"/>
    <property type="project" value="UniProtKB-KW"/>
</dbReference>
<dbReference type="EMBL" id="WWCN01000006">
    <property type="protein sequence ID" value="MYM23272.1"/>
    <property type="molecule type" value="Genomic_DNA"/>
</dbReference>
<comment type="similarity">
    <text evidence="1">Belongs to the 'phage' integrase family.</text>
</comment>
<dbReference type="GO" id="GO:0003677">
    <property type="term" value="F:DNA binding"/>
    <property type="evidence" value="ECO:0007669"/>
    <property type="project" value="UniProtKB-UniRule"/>
</dbReference>
<dbReference type="AlphaFoldDB" id="A0A6L8KBP1"/>
<dbReference type="Pfam" id="PF00589">
    <property type="entry name" value="Phage_integrase"/>
    <property type="match status" value="1"/>
</dbReference>
<keyword evidence="3 5" id="KW-0238">DNA-binding</keyword>
<dbReference type="Gene3D" id="1.10.443.10">
    <property type="entry name" value="Intergrase catalytic core"/>
    <property type="match status" value="1"/>
</dbReference>
<keyword evidence="9" id="KW-1185">Reference proteome</keyword>
<proteinExistence type="inferred from homology"/>
<dbReference type="PANTHER" id="PTHR30629:SF2">
    <property type="entry name" value="PROPHAGE INTEGRASE INTS-RELATED"/>
    <property type="match status" value="1"/>
</dbReference>
<evidence type="ECO:0000256" key="1">
    <source>
        <dbReference type="ARBA" id="ARBA00008857"/>
    </source>
</evidence>
<evidence type="ECO:0000313" key="8">
    <source>
        <dbReference type="EMBL" id="MYM23272.1"/>
    </source>
</evidence>
<evidence type="ECO:0000259" key="6">
    <source>
        <dbReference type="PROSITE" id="PS51898"/>
    </source>
</evidence>
<accession>A0A6L8KBP1</accession>
<keyword evidence="4" id="KW-0233">DNA recombination</keyword>
<dbReference type="Gene3D" id="1.10.150.130">
    <property type="match status" value="1"/>
</dbReference>
<dbReference type="GO" id="GO:0006310">
    <property type="term" value="P:DNA recombination"/>
    <property type="evidence" value="ECO:0007669"/>
    <property type="project" value="UniProtKB-KW"/>
</dbReference>
<sequence>MSIVALPNGKFRVQVRRKGFPKFDKVFPNRSAAEGAEAKVKGEHKPVDQAANLTLSDVWERYSQSQSFLQKAEKTQNTEASRIKPVLAELGEYSLLNLQNSTSLVYDYIDKRSTTISSRTKKKLSSTSVRLEVAALSAAVAFAKQRKIVQANFIRQIDRPAQAKRKRRVPGIEVAGLRSVTRGDDPRLSEAARFALILRFLGCRPGELAGLKRADLNLHRSELTFRNTKYKAEDRLIHLVRDAVSLFNSQIRYYKTAGIESEFVFSTLSRAESEGKKVYVRYNYTSGVNALRKLGVIEKSYHSQAMRREFISRAIETGLEYSTIRKQTGHHSTQAIEIYDEGLSTADEIRQVLDKHASVITDDELYGTMQRLGASREQIEAVKKAAKGERTSAVTVPLLDA</sequence>
<dbReference type="InterPro" id="IPR002104">
    <property type="entry name" value="Integrase_catalytic"/>
</dbReference>